<sequence length="104" mass="12293">MVDLRCFQEILQLCCQVCTRPTHQRPKEAEKNYFDEGLEGGTGGIELCHMTRLIQKRKGFNDEQPRQRRHDVADWWMRLMADTVSYPESSILPLIQDFFLHLLL</sequence>
<evidence type="ECO:0000313" key="2">
    <source>
        <dbReference type="Proteomes" id="UP001303046"/>
    </source>
</evidence>
<protein>
    <submittedName>
        <fullName evidence="1">Uncharacterized protein</fullName>
    </submittedName>
</protein>
<keyword evidence="2" id="KW-1185">Reference proteome</keyword>
<reference evidence="1 2" key="1">
    <citation type="submission" date="2023-08" db="EMBL/GenBank/DDBJ databases">
        <title>A Necator americanus chromosomal reference genome.</title>
        <authorList>
            <person name="Ilik V."/>
            <person name="Petrzelkova K.J."/>
            <person name="Pardy F."/>
            <person name="Fuh T."/>
            <person name="Niatou-Singa F.S."/>
            <person name="Gouil Q."/>
            <person name="Baker L."/>
            <person name="Ritchie M.E."/>
            <person name="Jex A.R."/>
            <person name="Gazzola D."/>
            <person name="Li H."/>
            <person name="Toshio Fujiwara R."/>
            <person name="Zhan B."/>
            <person name="Aroian R.V."/>
            <person name="Pafco B."/>
            <person name="Schwarz E.M."/>
        </authorList>
    </citation>
    <scope>NUCLEOTIDE SEQUENCE [LARGE SCALE GENOMIC DNA]</scope>
    <source>
        <strain evidence="1 2">Aroian</strain>
        <tissue evidence="1">Whole animal</tissue>
    </source>
</reference>
<comment type="caution">
    <text evidence="1">The sequence shown here is derived from an EMBL/GenBank/DDBJ whole genome shotgun (WGS) entry which is preliminary data.</text>
</comment>
<evidence type="ECO:0000313" key="1">
    <source>
        <dbReference type="EMBL" id="KAK6754204.1"/>
    </source>
</evidence>
<dbReference type="Proteomes" id="UP001303046">
    <property type="component" value="Unassembled WGS sequence"/>
</dbReference>
<name>A0ABR1DUT5_NECAM</name>
<dbReference type="EMBL" id="JAVFWL010000005">
    <property type="protein sequence ID" value="KAK6754204.1"/>
    <property type="molecule type" value="Genomic_DNA"/>
</dbReference>
<accession>A0ABR1DUT5</accession>
<organism evidence="1 2">
    <name type="scientific">Necator americanus</name>
    <name type="common">Human hookworm</name>
    <dbReference type="NCBI Taxonomy" id="51031"/>
    <lineage>
        <taxon>Eukaryota</taxon>
        <taxon>Metazoa</taxon>
        <taxon>Ecdysozoa</taxon>
        <taxon>Nematoda</taxon>
        <taxon>Chromadorea</taxon>
        <taxon>Rhabditida</taxon>
        <taxon>Rhabditina</taxon>
        <taxon>Rhabditomorpha</taxon>
        <taxon>Strongyloidea</taxon>
        <taxon>Ancylostomatidae</taxon>
        <taxon>Bunostominae</taxon>
        <taxon>Necator</taxon>
    </lineage>
</organism>
<proteinExistence type="predicted"/>
<gene>
    <name evidence="1" type="primary">Necator_chrV.g18083</name>
    <name evidence="1" type="ORF">RB195_013292</name>
</gene>